<accession>A0A6A0H5C1</accession>
<dbReference type="SMART" id="SM00406">
    <property type="entry name" value="IGv"/>
    <property type="match status" value="2"/>
</dbReference>
<feature type="compositionally biased region" description="Pro residues" evidence="1">
    <location>
        <begin position="51"/>
        <end position="66"/>
    </location>
</feature>
<evidence type="ECO:0000256" key="1">
    <source>
        <dbReference type="SAM" id="MobiDB-lite"/>
    </source>
</evidence>
<reference evidence="4" key="3">
    <citation type="submission" date="2019-06" db="EMBL/GenBank/DDBJ databases">
        <authorList>
            <person name="Poynton C."/>
            <person name="Hasenbein S."/>
            <person name="Benoit J.B."/>
            <person name="Sepulveda M.S."/>
            <person name="Poelchau M.F."/>
            <person name="Murali S.C."/>
            <person name="Chen S."/>
            <person name="Glastad K.M."/>
            <person name="Werren J.H."/>
            <person name="Vineis J.H."/>
            <person name="Bowen J.L."/>
            <person name="Friedrich M."/>
            <person name="Jones J."/>
            <person name="Robertson H.M."/>
            <person name="Feyereisen R."/>
            <person name="Mechler-Hickson A."/>
            <person name="Mathers N."/>
            <person name="Lee C.E."/>
            <person name="Colbourne J.K."/>
            <person name="Biales A."/>
            <person name="Johnston J.S."/>
            <person name="Wellborn G.A."/>
            <person name="Rosendale A.J."/>
            <person name="Cridge A.G."/>
            <person name="Munoz-Torres M.C."/>
            <person name="Bain P.A."/>
            <person name="Manny A.R."/>
            <person name="Major K.M."/>
            <person name="Lambert F.N."/>
            <person name="Vulpe C.D."/>
            <person name="Tuck P."/>
            <person name="Blalock B.J."/>
            <person name="Lin Y.-Y."/>
            <person name="Smith M.E."/>
            <person name="Ochoa-Acuna H."/>
            <person name="Chen M.-J.M."/>
            <person name="Childers C.P."/>
            <person name="Qu J."/>
            <person name="Dugan S."/>
            <person name="Lee S.L."/>
            <person name="Chao H."/>
            <person name="Dinh H."/>
            <person name="Han Y."/>
            <person name="Doddapaneni H."/>
            <person name="Worley K.C."/>
            <person name="Muzny D.M."/>
            <person name="Gibbs R.A."/>
            <person name="Richards S."/>
        </authorList>
    </citation>
    <scope>NUCLEOTIDE SEQUENCE</scope>
    <source>
        <strain evidence="4">HAZT.00-mixed</strain>
        <tissue evidence="4">Whole organism</tissue>
    </source>
</reference>
<dbReference type="GO" id="GO:0032589">
    <property type="term" value="C:neuron projection membrane"/>
    <property type="evidence" value="ECO:0007669"/>
    <property type="project" value="TreeGrafter"/>
</dbReference>
<dbReference type="InterPro" id="IPR037448">
    <property type="entry name" value="Zig-8"/>
</dbReference>
<name>A0A6A0H5C1_HYAAZ</name>
<dbReference type="InterPro" id="IPR003598">
    <property type="entry name" value="Ig_sub2"/>
</dbReference>
<feature type="domain" description="Ig-like" evidence="3">
    <location>
        <begin position="97"/>
        <end position="194"/>
    </location>
</feature>
<dbReference type="PROSITE" id="PS50835">
    <property type="entry name" value="IG_LIKE"/>
    <property type="match status" value="2"/>
</dbReference>
<dbReference type="FunFam" id="2.60.40.10:FF:000129">
    <property type="entry name" value="CLUMA_CG018772, isoform A"/>
    <property type="match status" value="1"/>
</dbReference>
<evidence type="ECO:0000256" key="2">
    <source>
        <dbReference type="SAM" id="SignalP"/>
    </source>
</evidence>
<dbReference type="Proteomes" id="UP000711488">
    <property type="component" value="Unassembled WGS sequence"/>
</dbReference>
<dbReference type="SMART" id="SM00409">
    <property type="entry name" value="IG"/>
    <property type="match status" value="2"/>
</dbReference>
<feature type="signal peptide" evidence="2">
    <location>
        <begin position="1"/>
        <end position="18"/>
    </location>
</feature>
<dbReference type="SMART" id="SM00408">
    <property type="entry name" value="IGc2"/>
    <property type="match status" value="2"/>
</dbReference>
<dbReference type="Gene3D" id="2.60.40.10">
    <property type="entry name" value="Immunoglobulins"/>
    <property type="match status" value="2"/>
</dbReference>
<gene>
    <name evidence="4" type="ORF">HAZT_HAZT007343</name>
</gene>
<dbReference type="PANTHER" id="PTHR23279:SF36">
    <property type="entry name" value="DEFECTIVE PROBOSCIS EXTENSION RESPONSE 9, ISOFORM A"/>
    <property type="match status" value="1"/>
</dbReference>
<dbReference type="OrthoDB" id="6365338at2759"/>
<keyword evidence="2" id="KW-0732">Signal</keyword>
<reference evidence="4" key="1">
    <citation type="submission" date="2014-08" db="EMBL/GenBank/DDBJ databases">
        <authorList>
            <person name="Murali S."/>
            <person name="Richards S."/>
            <person name="Bandaranaike D."/>
            <person name="Bellair M."/>
            <person name="Blankenburg K."/>
            <person name="Chao H."/>
            <person name="Dinh H."/>
            <person name="Doddapaneni H."/>
            <person name="Dugan-Rocha S."/>
            <person name="Elkadiri S."/>
            <person name="Gnanaolivu R."/>
            <person name="Hughes D."/>
            <person name="Lee S."/>
            <person name="Li M."/>
            <person name="Ming W."/>
            <person name="Munidasa M."/>
            <person name="Muniz J."/>
            <person name="Nguyen L."/>
            <person name="Osuji N."/>
            <person name="Pu L.-L."/>
            <person name="Puazo M."/>
            <person name="Skinner E."/>
            <person name="Qu C."/>
            <person name="Quiroz J."/>
            <person name="Raj R."/>
            <person name="Weissenberger G."/>
            <person name="Xin Y."/>
            <person name="Zou X."/>
            <person name="Han Y."/>
            <person name="Worley K."/>
            <person name="Muzny D."/>
            <person name="Gibbs R."/>
        </authorList>
    </citation>
    <scope>NUCLEOTIDE SEQUENCE</scope>
    <source>
        <strain evidence="4">HAZT.00-mixed</strain>
        <tissue evidence="4">Whole organism</tissue>
    </source>
</reference>
<dbReference type="FunFam" id="2.60.40.10:FF:000533">
    <property type="entry name" value="Uncharacterized protein, isoform A"/>
    <property type="match status" value="1"/>
</dbReference>
<dbReference type="InterPro" id="IPR036179">
    <property type="entry name" value="Ig-like_dom_sf"/>
</dbReference>
<evidence type="ECO:0000259" key="3">
    <source>
        <dbReference type="PROSITE" id="PS50835"/>
    </source>
</evidence>
<dbReference type="EMBL" id="JQDR03006852">
    <property type="protein sequence ID" value="KAA0199559.1"/>
    <property type="molecule type" value="Genomic_DNA"/>
</dbReference>
<sequence>MTLFVRLFLLQPILFSSGIRVQDSSHDTDLYQQDGPIQDDKSYLKNISPAPSLPPNPHTLPNPFKLPPHDDDLPYPFTKHSQQPRLPTRKARIRLPPFVDQLPPGPFIDPERSGNVTALVGRLATLNCRVNQIGNRTVSWLRDRDTHLLTVGRYTYTSDQRFRAQHNTGSEDWPLTIEYAQVRDSGVYECQVSSTPPIRHYIWLNVVEPQTQIVGDHDIYINRESSINLTCIVDYTPEPPAYVIWKHNGKVVSYDSERGGVSVVTDKGPTTSSNLIVRGASIRDSGVYSCSPSTAPTAGVTVHILNGEILSSLYLVLRVAFLPIRAIIIFVHSSYRFFWL</sequence>
<dbReference type="InterPro" id="IPR003599">
    <property type="entry name" value="Ig_sub"/>
</dbReference>
<reference evidence="4" key="2">
    <citation type="journal article" date="2018" name="Environ. Sci. Technol.">
        <title>The Toxicogenome of Hyalella azteca: A Model for Sediment Ecotoxicology and Evolutionary Toxicology.</title>
        <authorList>
            <person name="Poynton H.C."/>
            <person name="Hasenbein S."/>
            <person name="Benoit J.B."/>
            <person name="Sepulveda M.S."/>
            <person name="Poelchau M.F."/>
            <person name="Hughes D.S.T."/>
            <person name="Murali S.C."/>
            <person name="Chen S."/>
            <person name="Glastad K.M."/>
            <person name="Goodisman M.A.D."/>
            <person name="Werren J.H."/>
            <person name="Vineis J.H."/>
            <person name="Bowen J.L."/>
            <person name="Friedrich M."/>
            <person name="Jones J."/>
            <person name="Robertson H.M."/>
            <person name="Feyereisen R."/>
            <person name="Mechler-Hickson A."/>
            <person name="Mathers N."/>
            <person name="Lee C.E."/>
            <person name="Colbourne J.K."/>
            <person name="Biales A."/>
            <person name="Johnston J.S."/>
            <person name="Wellborn G.A."/>
            <person name="Rosendale A.J."/>
            <person name="Cridge A.G."/>
            <person name="Munoz-Torres M.C."/>
            <person name="Bain P.A."/>
            <person name="Manny A.R."/>
            <person name="Major K.M."/>
            <person name="Lambert F.N."/>
            <person name="Vulpe C.D."/>
            <person name="Tuck P."/>
            <person name="Blalock B.J."/>
            <person name="Lin Y.Y."/>
            <person name="Smith M.E."/>
            <person name="Ochoa-Acuna H."/>
            <person name="Chen M.M."/>
            <person name="Childers C.P."/>
            <person name="Qu J."/>
            <person name="Dugan S."/>
            <person name="Lee S.L."/>
            <person name="Chao H."/>
            <person name="Dinh H."/>
            <person name="Han Y."/>
            <person name="Doddapaneni H."/>
            <person name="Worley K.C."/>
            <person name="Muzny D.M."/>
            <person name="Gibbs R.A."/>
            <person name="Richards S."/>
        </authorList>
    </citation>
    <scope>NUCLEOTIDE SEQUENCE</scope>
    <source>
        <strain evidence="4">HAZT.00-mixed</strain>
        <tissue evidence="4">Whole organism</tissue>
    </source>
</reference>
<dbReference type="PANTHER" id="PTHR23279">
    <property type="entry name" value="DEFECTIVE PROBOSCIS EXTENSION RESPONSE DPR -RELATED"/>
    <property type="match status" value="1"/>
</dbReference>
<dbReference type="CDD" id="cd00099">
    <property type="entry name" value="IgV"/>
    <property type="match status" value="1"/>
</dbReference>
<dbReference type="InterPro" id="IPR013151">
    <property type="entry name" value="Immunoglobulin_dom"/>
</dbReference>
<dbReference type="AlphaFoldDB" id="A0A6A0H5C1"/>
<dbReference type="InterPro" id="IPR013106">
    <property type="entry name" value="Ig_V-set"/>
</dbReference>
<dbReference type="SUPFAM" id="SSF48726">
    <property type="entry name" value="Immunoglobulin"/>
    <property type="match status" value="2"/>
</dbReference>
<protein>
    <recommendedName>
        <fullName evidence="3">Ig-like domain-containing protein</fullName>
    </recommendedName>
</protein>
<dbReference type="GO" id="GO:0050808">
    <property type="term" value="P:synapse organization"/>
    <property type="evidence" value="ECO:0007669"/>
    <property type="project" value="TreeGrafter"/>
</dbReference>
<feature type="domain" description="Ig-like" evidence="3">
    <location>
        <begin position="209"/>
        <end position="301"/>
    </location>
</feature>
<organism evidence="4">
    <name type="scientific">Hyalella azteca</name>
    <name type="common">Amphipod</name>
    <dbReference type="NCBI Taxonomy" id="294128"/>
    <lineage>
        <taxon>Eukaryota</taxon>
        <taxon>Metazoa</taxon>
        <taxon>Ecdysozoa</taxon>
        <taxon>Arthropoda</taxon>
        <taxon>Crustacea</taxon>
        <taxon>Multicrustacea</taxon>
        <taxon>Malacostraca</taxon>
        <taxon>Eumalacostraca</taxon>
        <taxon>Peracarida</taxon>
        <taxon>Amphipoda</taxon>
        <taxon>Senticaudata</taxon>
        <taxon>Talitrida</taxon>
        <taxon>Talitroidea</taxon>
        <taxon>Hyalellidae</taxon>
        <taxon>Hyalella</taxon>
    </lineage>
</organism>
<dbReference type="InterPro" id="IPR013783">
    <property type="entry name" value="Ig-like_fold"/>
</dbReference>
<dbReference type="InterPro" id="IPR007110">
    <property type="entry name" value="Ig-like_dom"/>
</dbReference>
<proteinExistence type="predicted"/>
<evidence type="ECO:0000313" key="4">
    <source>
        <dbReference type="EMBL" id="KAA0199559.1"/>
    </source>
</evidence>
<dbReference type="Pfam" id="PF00047">
    <property type="entry name" value="ig"/>
    <property type="match status" value="1"/>
</dbReference>
<feature type="region of interest" description="Disordered" evidence="1">
    <location>
        <begin position="45"/>
        <end position="66"/>
    </location>
</feature>
<dbReference type="CDD" id="cd00096">
    <property type="entry name" value="Ig"/>
    <property type="match status" value="1"/>
</dbReference>
<feature type="chain" id="PRO_5025511210" description="Ig-like domain-containing protein" evidence="2">
    <location>
        <begin position="19"/>
        <end position="340"/>
    </location>
</feature>
<comment type="caution">
    <text evidence="4">The sequence shown here is derived from an EMBL/GenBank/DDBJ whole genome shotgun (WGS) entry which is preliminary data.</text>
</comment>
<dbReference type="Pfam" id="PF07686">
    <property type="entry name" value="V-set"/>
    <property type="match status" value="1"/>
</dbReference>